<proteinExistence type="predicted"/>
<evidence type="ECO:0000256" key="1">
    <source>
        <dbReference type="SAM" id="Phobius"/>
    </source>
</evidence>
<protein>
    <recommendedName>
        <fullName evidence="4">Prepilin-type N-terminal cleavage/methylation domain-containing protein</fullName>
    </recommendedName>
</protein>
<comment type="caution">
    <text evidence="2">The sequence shown here is derived from an EMBL/GenBank/DDBJ whole genome shotgun (WGS) entry which is preliminary data.</text>
</comment>
<keyword evidence="3" id="KW-1185">Reference proteome</keyword>
<evidence type="ECO:0008006" key="4">
    <source>
        <dbReference type="Google" id="ProtNLM"/>
    </source>
</evidence>
<organism evidence="2 3">
    <name type="scientific">Microbulbifer aestuariivivens</name>
    <dbReference type="NCBI Taxonomy" id="1908308"/>
    <lineage>
        <taxon>Bacteria</taxon>
        <taxon>Pseudomonadati</taxon>
        <taxon>Pseudomonadota</taxon>
        <taxon>Gammaproteobacteria</taxon>
        <taxon>Cellvibrionales</taxon>
        <taxon>Microbulbiferaceae</taxon>
        <taxon>Microbulbifer</taxon>
    </lineage>
</organism>
<evidence type="ECO:0000313" key="3">
    <source>
        <dbReference type="Proteomes" id="UP001408594"/>
    </source>
</evidence>
<accession>A0ABP9WSI9</accession>
<sequence length="675" mass="71512">MESAMAHSRQVGKAPRQQRGIGLIEVLIAMFVLAFGVLALSKMQGEFFGESAASKARSEALAIAQGRLEDMRNYMHEADTLAEFNALYPAAAGLNQATINGVNASFSRSENISAAAGDDIRRVEVEVQWQDQAGETQSVSLNTEISFVPPGAPGALAAVKDEFKIRAPTGRAELGKGRVPEGASTTSNGDGTAMYLINGDRNLVLGDKIVLTLRDACNSATGSCTDFVEIHGKVYVDLSTQRNLPPEDVYVHASDAAFCSRYYIDSQGNSVAIDANSNLSGNPDLLTDKGDYAVFNYTCYLGGGWHGNIGLLLPGGLGQGDKICQGDPASTNGWEEPVIAARRAYRGMLYQKDSFDEPITDGEGDIIYSSYGIADGVVLPDPDSGDHTHDFVISSMSTAKTEGSHCITEGIMIRADANIGGVDGDLFRGNPDDFVCLNDGNLDTYNTDIHGHYSTCPYDPTDPPVERHIISGVVEVALNIFSGFDSSILDSVVVDTSDGPGNCRLGGFSDQGDTYTASYQCDGYDWGSGWTGNIFVTATDNEDKLSCTPNPQGYEGIGADTAGKNFDCSPGRFAVIFGQVDTINFRKVLSKVQISAGSCRLNVDGLSYICISDAYNPDWDGTVTFTAADGVICPATGTGSSGSLVLDSSGVATATGITSKNQLNINIRNSLKQCP</sequence>
<gene>
    <name evidence="2" type="ORF">Maes01_02768</name>
</gene>
<keyword evidence="1" id="KW-0812">Transmembrane</keyword>
<feature type="transmembrane region" description="Helical" evidence="1">
    <location>
        <begin position="21"/>
        <end position="40"/>
    </location>
</feature>
<name>A0ABP9WSI9_9GAMM</name>
<keyword evidence="1" id="KW-0472">Membrane</keyword>
<reference evidence="2 3" key="1">
    <citation type="submission" date="2024-02" db="EMBL/GenBank/DDBJ databases">
        <title>Microbulbifer aestuariivivens NBRC 112533.</title>
        <authorList>
            <person name="Ichikawa N."/>
            <person name="Katano-Makiyama Y."/>
            <person name="Hidaka K."/>
        </authorList>
    </citation>
    <scope>NUCLEOTIDE SEQUENCE [LARGE SCALE GENOMIC DNA]</scope>
    <source>
        <strain evidence="2 3">NBRC 112533</strain>
    </source>
</reference>
<keyword evidence="1" id="KW-1133">Transmembrane helix</keyword>
<dbReference type="EMBL" id="BAABRT010000030">
    <property type="protein sequence ID" value="GAA5526173.1"/>
    <property type="molecule type" value="Genomic_DNA"/>
</dbReference>
<dbReference type="Pfam" id="PF07963">
    <property type="entry name" value="N_methyl"/>
    <property type="match status" value="1"/>
</dbReference>
<evidence type="ECO:0000313" key="2">
    <source>
        <dbReference type="EMBL" id="GAA5526173.1"/>
    </source>
</evidence>
<dbReference type="InterPro" id="IPR012902">
    <property type="entry name" value="N_methyl_site"/>
</dbReference>
<dbReference type="Proteomes" id="UP001408594">
    <property type="component" value="Unassembled WGS sequence"/>
</dbReference>